<evidence type="ECO:0000259" key="2">
    <source>
        <dbReference type="PROSITE" id="PS50937"/>
    </source>
</evidence>
<dbReference type="EMBL" id="BAABEY010000036">
    <property type="protein sequence ID" value="GAA4446768.1"/>
    <property type="molecule type" value="Genomic_DNA"/>
</dbReference>
<dbReference type="Pfam" id="PF13411">
    <property type="entry name" value="MerR_1"/>
    <property type="match status" value="1"/>
</dbReference>
<dbReference type="InterPro" id="IPR009061">
    <property type="entry name" value="DNA-bd_dom_put_sf"/>
</dbReference>
<comment type="caution">
    <text evidence="3">The sequence shown here is derived from an EMBL/GenBank/DDBJ whole genome shotgun (WGS) entry which is preliminary data.</text>
</comment>
<dbReference type="Gene3D" id="1.10.1660.10">
    <property type="match status" value="1"/>
</dbReference>
<organism evidence="3 4">
    <name type="scientific">Ravibacter arvi</name>
    <dbReference type="NCBI Taxonomy" id="2051041"/>
    <lineage>
        <taxon>Bacteria</taxon>
        <taxon>Pseudomonadati</taxon>
        <taxon>Bacteroidota</taxon>
        <taxon>Cytophagia</taxon>
        <taxon>Cytophagales</taxon>
        <taxon>Spirosomataceae</taxon>
        <taxon>Ravibacter</taxon>
    </lineage>
</organism>
<evidence type="ECO:0000313" key="3">
    <source>
        <dbReference type="EMBL" id="GAA4446768.1"/>
    </source>
</evidence>
<dbReference type="InterPro" id="IPR000551">
    <property type="entry name" value="MerR-type_HTH_dom"/>
</dbReference>
<accession>A0ABP8M9B2</accession>
<evidence type="ECO:0000256" key="1">
    <source>
        <dbReference type="ARBA" id="ARBA00023125"/>
    </source>
</evidence>
<evidence type="ECO:0000313" key="4">
    <source>
        <dbReference type="Proteomes" id="UP001501508"/>
    </source>
</evidence>
<dbReference type="SMART" id="SM00422">
    <property type="entry name" value="HTH_MERR"/>
    <property type="match status" value="1"/>
</dbReference>
<reference evidence="4" key="1">
    <citation type="journal article" date="2019" name="Int. J. Syst. Evol. Microbiol.">
        <title>The Global Catalogue of Microorganisms (GCM) 10K type strain sequencing project: providing services to taxonomists for standard genome sequencing and annotation.</title>
        <authorList>
            <consortium name="The Broad Institute Genomics Platform"/>
            <consortium name="The Broad Institute Genome Sequencing Center for Infectious Disease"/>
            <person name="Wu L."/>
            <person name="Ma J."/>
        </authorList>
    </citation>
    <scope>NUCLEOTIDE SEQUENCE [LARGE SCALE GENOMIC DNA]</scope>
    <source>
        <strain evidence="4">JCM 31920</strain>
    </source>
</reference>
<sequence length="101" mass="12529">MKKLYYDINEIAEMLHLEPYTLRYWEKEFPHLKPKRDARNRRRYTEADIEIIKKIQYQKEVQGRTIKGTREQLNHRETAENIIFNLQHLRNFLEELRSNLN</sequence>
<proteinExistence type="predicted"/>
<dbReference type="PANTHER" id="PTHR30204:SF15">
    <property type="entry name" value="BLL5018 PROTEIN"/>
    <property type="match status" value="1"/>
</dbReference>
<dbReference type="PROSITE" id="PS50937">
    <property type="entry name" value="HTH_MERR_2"/>
    <property type="match status" value="1"/>
</dbReference>
<dbReference type="InterPro" id="IPR047057">
    <property type="entry name" value="MerR_fam"/>
</dbReference>
<feature type="domain" description="HTH merR-type" evidence="2">
    <location>
        <begin position="5"/>
        <end position="75"/>
    </location>
</feature>
<gene>
    <name evidence="3" type="ORF">GCM10023091_40530</name>
</gene>
<keyword evidence="1" id="KW-0238">DNA-binding</keyword>
<protein>
    <submittedName>
        <fullName evidence="3">MerR family transcriptional regulator</fullName>
    </submittedName>
</protein>
<dbReference type="RefSeq" id="WP_345032612.1">
    <property type="nucleotide sequence ID" value="NZ_BAABEY010000036.1"/>
</dbReference>
<name>A0ABP8M9B2_9BACT</name>
<dbReference type="PANTHER" id="PTHR30204">
    <property type="entry name" value="REDOX-CYCLING DRUG-SENSING TRANSCRIPTIONAL ACTIVATOR SOXR"/>
    <property type="match status" value="1"/>
</dbReference>
<dbReference type="SUPFAM" id="SSF46955">
    <property type="entry name" value="Putative DNA-binding domain"/>
    <property type="match status" value="1"/>
</dbReference>
<dbReference type="Proteomes" id="UP001501508">
    <property type="component" value="Unassembled WGS sequence"/>
</dbReference>
<keyword evidence="4" id="KW-1185">Reference proteome</keyword>